<protein>
    <submittedName>
        <fullName evidence="1">Unannotated protein</fullName>
    </submittedName>
</protein>
<proteinExistence type="predicted"/>
<gene>
    <name evidence="1" type="ORF">UFOPK2399_00968</name>
</gene>
<organism evidence="1">
    <name type="scientific">freshwater metagenome</name>
    <dbReference type="NCBI Taxonomy" id="449393"/>
    <lineage>
        <taxon>unclassified sequences</taxon>
        <taxon>metagenomes</taxon>
        <taxon>ecological metagenomes</taxon>
    </lineage>
</organism>
<reference evidence="1" key="1">
    <citation type="submission" date="2020-05" db="EMBL/GenBank/DDBJ databases">
        <authorList>
            <person name="Chiriac C."/>
            <person name="Salcher M."/>
            <person name="Ghai R."/>
            <person name="Kavagutti S V."/>
        </authorList>
    </citation>
    <scope>NUCLEOTIDE SEQUENCE</scope>
</reference>
<accession>A0A6J6PEC7</accession>
<dbReference type="EMBL" id="CAEZXP010000002">
    <property type="protein sequence ID" value="CAB4695095.1"/>
    <property type="molecule type" value="Genomic_DNA"/>
</dbReference>
<evidence type="ECO:0000313" key="1">
    <source>
        <dbReference type="EMBL" id="CAB4695095.1"/>
    </source>
</evidence>
<sequence length="236" mass="24181">MRTFAFLSVALVAATAALTGARANAAAPACYETVGGHKLAIVCPSPIKTTKAKTICSKKSGATYSPITCPNPIVTKAQAAEAARAAKTPGQTKGNPYPLGSPGYTSASGWKLTVTHVNFDAWASVVQGASPSNAAPPAGYVDVLVTVNGVYVGDQGANGSELADAMMTIGQKGVTYLITGSKNCGTIPNNLEQIGDIYGTTPVSGNLCYQVATSDVASLVLYWNQNGANGPWWALH</sequence>
<name>A0A6J6PEC7_9ZZZZ</name>
<dbReference type="AlphaFoldDB" id="A0A6J6PEC7"/>